<dbReference type="EMBL" id="LDJJ01000076">
    <property type="protein sequence ID" value="KRG63150.1"/>
    <property type="molecule type" value="Genomic_DNA"/>
</dbReference>
<dbReference type="InterPro" id="IPR011989">
    <property type="entry name" value="ARM-like"/>
</dbReference>
<dbReference type="SUPFAM" id="SSF48371">
    <property type="entry name" value="ARM repeat"/>
    <property type="match status" value="1"/>
</dbReference>
<comment type="caution">
    <text evidence="1">The sequence shown here is derived from an EMBL/GenBank/DDBJ whole genome shotgun (WGS) entry which is preliminary data.</text>
</comment>
<name>A0A0R0CAD8_9GAMM</name>
<dbReference type="AlphaFoldDB" id="A0A0R0CAD8"/>
<gene>
    <name evidence="1" type="ORF">ABB27_17840</name>
</gene>
<dbReference type="Gene3D" id="1.25.10.10">
    <property type="entry name" value="Leucine-rich Repeat Variant"/>
    <property type="match status" value="2"/>
</dbReference>
<dbReference type="Pfam" id="PF13646">
    <property type="entry name" value="HEAT_2"/>
    <property type="match status" value="2"/>
</dbReference>
<organism evidence="1 2">
    <name type="scientific">Stenotrophomonas terrae</name>
    <dbReference type="NCBI Taxonomy" id="405446"/>
    <lineage>
        <taxon>Bacteria</taxon>
        <taxon>Pseudomonadati</taxon>
        <taxon>Pseudomonadota</taxon>
        <taxon>Gammaproteobacteria</taxon>
        <taxon>Lysobacterales</taxon>
        <taxon>Lysobacteraceae</taxon>
        <taxon>Stenotrophomonas</taxon>
    </lineage>
</organism>
<accession>A0A0R0CAD8</accession>
<protein>
    <recommendedName>
        <fullName evidence="3">HEAT repeat domain-containing protein</fullName>
    </recommendedName>
</protein>
<evidence type="ECO:0000313" key="2">
    <source>
        <dbReference type="Proteomes" id="UP000051863"/>
    </source>
</evidence>
<sequence>MLLASVLLAIIVFLRVRAQRRDRRDIQARQYWSEILQRELAGETVQVNPLQRDEVIGFIEAWNALCETLPDASVRRLASLGHRVGLAQAAQRMLRGSYHDRAMTIIALGHLRDRHLYDQLAKFLDDRSPIVSLCAARALAQVDPPRAMAAFVPMIAQREDWVPGSVARILAENVDGSAAHEISNALLRANADSTVKLVRFLADIDPQRAAVVVRQLLDGHVDDHIISVCLQLITDPQDRERVIGFLTASRWHVRMHAAAALGRIGSNGDSVRLEALLSDSVWWVRYRTAQALLILPGMGAAALREVQSRHTDAYGRDIIEQVLSEHALRSSV</sequence>
<dbReference type="InterPro" id="IPR016024">
    <property type="entry name" value="ARM-type_fold"/>
</dbReference>
<evidence type="ECO:0000313" key="1">
    <source>
        <dbReference type="EMBL" id="KRG63150.1"/>
    </source>
</evidence>
<evidence type="ECO:0008006" key="3">
    <source>
        <dbReference type="Google" id="ProtNLM"/>
    </source>
</evidence>
<keyword evidence="2" id="KW-1185">Reference proteome</keyword>
<reference evidence="1 2" key="1">
    <citation type="submission" date="2015-05" db="EMBL/GenBank/DDBJ databases">
        <title>Genome sequencing and analysis of members of genus Stenotrophomonas.</title>
        <authorList>
            <person name="Patil P.P."/>
            <person name="Midha S."/>
            <person name="Patil P.B."/>
        </authorList>
    </citation>
    <scope>NUCLEOTIDE SEQUENCE [LARGE SCALE GENOMIC DNA]</scope>
    <source>
        <strain evidence="1 2">DSM 18941</strain>
    </source>
</reference>
<dbReference type="PATRIC" id="fig|405446.3.peg.3567"/>
<dbReference type="Proteomes" id="UP000051863">
    <property type="component" value="Unassembled WGS sequence"/>
</dbReference>
<proteinExistence type="predicted"/>